<keyword evidence="1" id="KW-0472">Membrane</keyword>
<evidence type="ECO:0000313" key="3">
    <source>
        <dbReference type="Proteomes" id="UP000036923"/>
    </source>
</evidence>
<protein>
    <submittedName>
        <fullName evidence="2">Exonuclease VII, large subunit</fullName>
    </submittedName>
</protein>
<feature type="transmembrane region" description="Helical" evidence="1">
    <location>
        <begin position="330"/>
        <end position="347"/>
    </location>
</feature>
<comment type="caution">
    <text evidence="2">The sequence shown here is derived from an EMBL/GenBank/DDBJ whole genome shotgun (WGS) entry which is preliminary data.</text>
</comment>
<dbReference type="GO" id="GO:0004527">
    <property type="term" value="F:exonuclease activity"/>
    <property type="evidence" value="ECO:0007669"/>
    <property type="project" value="UniProtKB-KW"/>
</dbReference>
<keyword evidence="2" id="KW-0269">Exonuclease</keyword>
<dbReference type="STRING" id="398512.Bccel_2672"/>
<keyword evidence="1" id="KW-0812">Transmembrane</keyword>
<reference evidence="3" key="1">
    <citation type="submission" date="2015-07" db="EMBL/GenBank/DDBJ databases">
        <title>Near-Complete Genome Sequence of the Cellulolytic Bacterium Bacteroides (Pseudobacteroides) cellulosolvens ATCC 35603.</title>
        <authorList>
            <person name="Dassa B."/>
            <person name="Utturkar S.M."/>
            <person name="Klingeman D.M."/>
            <person name="Hurt R.A."/>
            <person name="Keller M."/>
            <person name="Xu J."/>
            <person name="Reddy Y.H.K."/>
            <person name="Borovok I."/>
            <person name="Grinberg I.R."/>
            <person name="Lamed R."/>
            <person name="Zhivin O."/>
            <person name="Bayer E.A."/>
            <person name="Brown S.D."/>
        </authorList>
    </citation>
    <scope>NUCLEOTIDE SEQUENCE [LARGE SCALE GENOMIC DNA]</scope>
    <source>
        <strain evidence="3">DSM 2933</strain>
    </source>
</reference>
<keyword evidence="1" id="KW-1133">Transmembrane helix</keyword>
<sequence length="348" mass="39806">MAVREPINSIAEAEKISIEEFRSLFMQNLKGSFFRNDAIRRNYYLEGTICSDVERHKYGTSFKIQSDEGSVMNVFIPKKAGDRSGVEPGNKINLYGMFNIYDNNIENQFNFIEFKASRVIESDVSESKKESILSLLNEKGFLDKPKKSLVFDNIDFFKLMVISSKNSTASTEIANYLKSAGIFEVSMHYIDTYKSDDIVELLQSMDKNHYYDAIMITGIESLERKLFDELNVLEAISEMKSPIITAMGYSLADEVADMVEDGPLTAARMLLYAYKESKYQSNDSEIIPNEHNSNLFITLTQEKEDLERKLSSMFIDNSNLISKVKSQQRLMIILFFVCIIAVIISFIK</sequence>
<dbReference type="AlphaFoldDB" id="A0A0L6JNK2"/>
<evidence type="ECO:0000256" key="1">
    <source>
        <dbReference type="SAM" id="Phobius"/>
    </source>
</evidence>
<organism evidence="2 3">
    <name type="scientific">Pseudobacteroides cellulosolvens ATCC 35603 = DSM 2933</name>
    <dbReference type="NCBI Taxonomy" id="398512"/>
    <lineage>
        <taxon>Bacteria</taxon>
        <taxon>Bacillati</taxon>
        <taxon>Bacillota</taxon>
        <taxon>Clostridia</taxon>
        <taxon>Eubacteriales</taxon>
        <taxon>Oscillospiraceae</taxon>
        <taxon>Pseudobacteroides</taxon>
    </lineage>
</organism>
<gene>
    <name evidence="2" type="ORF">Bccel_2672</name>
</gene>
<keyword evidence="2" id="KW-0540">Nuclease</keyword>
<proteinExistence type="predicted"/>
<accession>A0A0L6JNK2</accession>
<keyword evidence="2" id="KW-0378">Hydrolase</keyword>
<dbReference type="EMBL" id="LGTC01000001">
    <property type="protein sequence ID" value="KNY27401.1"/>
    <property type="molecule type" value="Genomic_DNA"/>
</dbReference>
<name>A0A0L6JNK2_9FIRM</name>
<dbReference type="RefSeq" id="WP_036942831.1">
    <property type="nucleotide sequence ID" value="NZ_JQKC01000019.1"/>
</dbReference>
<keyword evidence="3" id="KW-1185">Reference proteome</keyword>
<evidence type="ECO:0000313" key="2">
    <source>
        <dbReference type="EMBL" id="KNY27401.1"/>
    </source>
</evidence>
<dbReference type="Proteomes" id="UP000036923">
    <property type="component" value="Unassembled WGS sequence"/>
</dbReference>